<evidence type="ECO:0000313" key="1">
    <source>
        <dbReference type="EMBL" id="KGO31624.1"/>
    </source>
</evidence>
<proteinExistence type="predicted"/>
<evidence type="ECO:0000313" key="2">
    <source>
        <dbReference type="Proteomes" id="UP000030023"/>
    </source>
</evidence>
<gene>
    <name evidence="1" type="ORF">Q757_06080</name>
</gene>
<comment type="caution">
    <text evidence="1">The sequence shown here is derived from an EMBL/GenBank/DDBJ whole genome shotgun (WGS) entry which is preliminary data.</text>
</comment>
<dbReference type="EMBL" id="AXCV01000279">
    <property type="protein sequence ID" value="KGO31624.1"/>
    <property type="molecule type" value="Genomic_DNA"/>
</dbReference>
<dbReference type="Proteomes" id="UP000030023">
    <property type="component" value="Unassembled WGS sequence"/>
</dbReference>
<keyword evidence="1" id="KW-0808">Transferase</keyword>
<protein>
    <submittedName>
        <fullName evidence="1">SAM-dependent methyltransferase</fullName>
    </submittedName>
</protein>
<dbReference type="GO" id="GO:0032259">
    <property type="term" value="P:methylation"/>
    <property type="evidence" value="ECO:0007669"/>
    <property type="project" value="UniProtKB-KW"/>
</dbReference>
<name>A0ABR4XRE5_9LACO</name>
<reference evidence="1 2" key="1">
    <citation type="journal article" date="2014" name="Antonie Van Leeuwenhoek">
        <title>Oenococcus alcoholitolerans sp. nov., a lactic acid bacteria isolated from cachaca and ethanol fermentation processes.</title>
        <authorList>
            <person name="Badotti F."/>
            <person name="Moreira A.P."/>
            <person name="Tonon L.A."/>
            <person name="de Lucena B.T."/>
            <person name="Gomes Fde C."/>
            <person name="Kruger R."/>
            <person name="Thompson C.C."/>
            <person name="de Morais M.A.Jr."/>
            <person name="Rosa C.A."/>
            <person name="Thompson F.L."/>
        </authorList>
    </citation>
    <scope>NUCLEOTIDE SEQUENCE [LARGE SCALE GENOMIC DNA]</scope>
    <source>
        <strain evidence="1 2">UFRJ-M7.2.18</strain>
    </source>
</reference>
<keyword evidence="2" id="KW-1185">Reference proteome</keyword>
<accession>A0ABR4XRE5</accession>
<keyword evidence="1" id="KW-0489">Methyltransferase</keyword>
<organism evidence="1 2">
    <name type="scientific">Oenococcus alcoholitolerans</name>
    <dbReference type="NCBI Taxonomy" id="931074"/>
    <lineage>
        <taxon>Bacteria</taxon>
        <taxon>Bacillati</taxon>
        <taxon>Bacillota</taxon>
        <taxon>Bacilli</taxon>
        <taxon>Lactobacillales</taxon>
        <taxon>Lactobacillaceae</taxon>
        <taxon>Oenococcus</taxon>
    </lineage>
</organism>
<dbReference type="GO" id="GO:0008168">
    <property type="term" value="F:methyltransferase activity"/>
    <property type="evidence" value="ECO:0007669"/>
    <property type="project" value="UniProtKB-KW"/>
</dbReference>
<sequence>MTTINPKTFIARLSACRDYFAKIYSVSDLIDQVLFADLAISQKRLPSKLDKLELTDKMLQQIKDLIAEQITSGMSQKEIDAKVHPAQELDWLLTNFRQYLIERYGMYAYISKDWAADLLKYLDGRPALELMAGKGYLTYAVRNLDENYPIIATDNYDWSSRQEELKPVTKVVRMDALAAIDYYSKKGQAIIMSWPPQNSISDWLIVNYLRQQHFYEKGGELILIGEKNGVTGSSQFWKKAETKEIYFLNHNWSNFDIVKDQVFTVS</sequence>